<reference evidence="5 6" key="1">
    <citation type="submission" date="2019-08" db="EMBL/GenBank/DDBJ databases">
        <authorList>
            <person name="Alioto T."/>
            <person name="Alioto T."/>
            <person name="Gomez Garrido J."/>
        </authorList>
    </citation>
    <scope>NUCLEOTIDE SEQUENCE [LARGE SCALE GENOMIC DNA]</scope>
</reference>
<dbReference type="PANTHER" id="PTHR10353:SF36">
    <property type="entry name" value="LP05116P"/>
    <property type="match status" value="1"/>
</dbReference>
<evidence type="ECO:0000313" key="6">
    <source>
        <dbReference type="Proteomes" id="UP000325440"/>
    </source>
</evidence>
<keyword evidence="3" id="KW-0326">Glycosidase</keyword>
<dbReference type="InterPro" id="IPR017853">
    <property type="entry name" value="GH"/>
</dbReference>
<dbReference type="PRINTS" id="PR00131">
    <property type="entry name" value="GLHYDRLASE1"/>
</dbReference>
<dbReference type="PANTHER" id="PTHR10353">
    <property type="entry name" value="GLYCOSYL HYDROLASE"/>
    <property type="match status" value="1"/>
</dbReference>
<dbReference type="Proteomes" id="UP000325440">
    <property type="component" value="Unassembled WGS sequence"/>
</dbReference>
<gene>
    <name evidence="5" type="ORF">CINCED_3A008145</name>
</gene>
<proteinExistence type="inferred from homology"/>
<dbReference type="AlphaFoldDB" id="A0A5E4NIA0"/>
<evidence type="ECO:0000256" key="3">
    <source>
        <dbReference type="ARBA" id="ARBA00023295"/>
    </source>
</evidence>
<sequence>MKMAKTNIKTFPKQFLLGTATSAIQVEGAWDEGKSPSMWDDHFHNVGAKKANKYYLDMPSSLYNQYKAKGVQPRLADMYKGMPVYEIPATKIINESYFDYNGDVAADAYHKTDSDVALLKELGVNIYRFSICPIRIAPDIHSNAPGQEGLEYYNRLIDKLIENGITPMATLYHYDGSSELDVFGGHLHPYAATIFEEYARLCFNTYGDRVKYWTTTADIQVIAEGHGSEHFIPGFQEHKFSGILDYIALKNMLVAASKVWHLYRNEFQEKQKGECSITIEGSWFYPEDSNNPEHQRIAELARLSTFGMVVHALADGEYPAEVTAAVERNSKAEGFPADRLNKCNDDEKKTVIGAYDFIVFNYYNSVKVRPMTAEEMANEPNRKRRDRGYFMSFNNITPAETYEGFLNCLKYIDQVLNHPKIFIGENGFPEDEGCDNSVQKIAYHKGILNKLLEAIDQNINVFGYCVWSFIDTLEFGFGYRKKYGIYAVDFDDESRPRTKKKSFSFFQKLFKTKILEIEN</sequence>
<protein>
    <submittedName>
        <fullName evidence="5">Glycoside hydrolase family 1,Glycoside hydrolase superfamily</fullName>
    </submittedName>
</protein>
<evidence type="ECO:0000256" key="2">
    <source>
        <dbReference type="ARBA" id="ARBA00022801"/>
    </source>
</evidence>
<dbReference type="GO" id="GO:0008422">
    <property type="term" value="F:beta-glucosidase activity"/>
    <property type="evidence" value="ECO:0007669"/>
    <property type="project" value="TreeGrafter"/>
</dbReference>
<name>A0A5E4NIA0_9HEMI</name>
<dbReference type="EMBL" id="CABPRJ010002369">
    <property type="protein sequence ID" value="VVC43451.1"/>
    <property type="molecule type" value="Genomic_DNA"/>
</dbReference>
<keyword evidence="6" id="KW-1185">Reference proteome</keyword>
<accession>A0A5E4NIA0</accession>
<dbReference type="Gene3D" id="3.20.20.80">
    <property type="entry name" value="Glycosidases"/>
    <property type="match status" value="1"/>
</dbReference>
<dbReference type="OrthoDB" id="65569at2759"/>
<evidence type="ECO:0000256" key="1">
    <source>
        <dbReference type="ARBA" id="ARBA00010838"/>
    </source>
</evidence>
<keyword evidence="2 5" id="KW-0378">Hydrolase</keyword>
<organism evidence="5 6">
    <name type="scientific">Cinara cedri</name>
    <dbReference type="NCBI Taxonomy" id="506608"/>
    <lineage>
        <taxon>Eukaryota</taxon>
        <taxon>Metazoa</taxon>
        <taxon>Ecdysozoa</taxon>
        <taxon>Arthropoda</taxon>
        <taxon>Hexapoda</taxon>
        <taxon>Insecta</taxon>
        <taxon>Pterygota</taxon>
        <taxon>Neoptera</taxon>
        <taxon>Paraneoptera</taxon>
        <taxon>Hemiptera</taxon>
        <taxon>Sternorrhyncha</taxon>
        <taxon>Aphidomorpha</taxon>
        <taxon>Aphidoidea</taxon>
        <taxon>Aphididae</taxon>
        <taxon>Lachninae</taxon>
        <taxon>Cinara</taxon>
    </lineage>
</organism>
<dbReference type="Pfam" id="PF00232">
    <property type="entry name" value="Glyco_hydro_1"/>
    <property type="match status" value="2"/>
</dbReference>
<comment type="similarity">
    <text evidence="1 4">Belongs to the glycosyl hydrolase 1 family.</text>
</comment>
<evidence type="ECO:0000256" key="4">
    <source>
        <dbReference type="RuleBase" id="RU003690"/>
    </source>
</evidence>
<dbReference type="GO" id="GO:0005975">
    <property type="term" value="P:carbohydrate metabolic process"/>
    <property type="evidence" value="ECO:0007669"/>
    <property type="project" value="InterPro"/>
</dbReference>
<evidence type="ECO:0000313" key="5">
    <source>
        <dbReference type="EMBL" id="VVC43451.1"/>
    </source>
</evidence>
<dbReference type="SUPFAM" id="SSF51445">
    <property type="entry name" value="(Trans)glycosidases"/>
    <property type="match status" value="1"/>
</dbReference>
<dbReference type="InterPro" id="IPR001360">
    <property type="entry name" value="Glyco_hydro_1"/>
</dbReference>